<dbReference type="STRING" id="324925.Ppha_1531"/>
<dbReference type="Proteomes" id="UP000002724">
    <property type="component" value="Chromosome"/>
</dbReference>
<sequence length="66" mass="7903">MGKRNTEKESEDKYPAKKRKKHDFAVTPEMREERLKIAAYYRWEQKGKKHGSDSDDWLEAEDTLTD</sequence>
<organism evidence="2 3">
    <name type="scientific">Pelodictyon phaeoclathratiforme (strain DSM 5477 / BU-1)</name>
    <dbReference type="NCBI Taxonomy" id="324925"/>
    <lineage>
        <taxon>Bacteria</taxon>
        <taxon>Pseudomonadati</taxon>
        <taxon>Chlorobiota</taxon>
        <taxon>Chlorobiia</taxon>
        <taxon>Chlorobiales</taxon>
        <taxon>Chlorobiaceae</taxon>
        <taxon>Chlorobium/Pelodictyon group</taxon>
        <taxon>Pelodictyon</taxon>
    </lineage>
</organism>
<gene>
    <name evidence="2" type="ordered locus">Ppha_1531</name>
</gene>
<dbReference type="Pfam" id="PF11154">
    <property type="entry name" value="DUF2934"/>
    <property type="match status" value="1"/>
</dbReference>
<proteinExistence type="predicted"/>
<evidence type="ECO:0000313" key="2">
    <source>
        <dbReference type="EMBL" id="ACF43780.1"/>
    </source>
</evidence>
<evidence type="ECO:0000256" key="1">
    <source>
        <dbReference type="SAM" id="MobiDB-lite"/>
    </source>
</evidence>
<evidence type="ECO:0000313" key="3">
    <source>
        <dbReference type="Proteomes" id="UP000002724"/>
    </source>
</evidence>
<protein>
    <recommendedName>
        <fullName evidence="4">DUF2934 domain-containing protein</fullName>
    </recommendedName>
</protein>
<dbReference type="InterPro" id="IPR021327">
    <property type="entry name" value="DUF2934"/>
</dbReference>
<evidence type="ECO:0008006" key="4">
    <source>
        <dbReference type="Google" id="ProtNLM"/>
    </source>
</evidence>
<dbReference type="RefSeq" id="WP_012508268.1">
    <property type="nucleotide sequence ID" value="NC_011060.1"/>
</dbReference>
<dbReference type="KEGG" id="pph:Ppha_1531"/>
<name>B4SA84_PELPB</name>
<dbReference type="AlphaFoldDB" id="B4SA84"/>
<dbReference type="OrthoDB" id="595431at2"/>
<dbReference type="EMBL" id="CP001110">
    <property type="protein sequence ID" value="ACF43780.1"/>
    <property type="molecule type" value="Genomic_DNA"/>
</dbReference>
<dbReference type="HOGENOM" id="CLU_168961_0_0_10"/>
<feature type="region of interest" description="Disordered" evidence="1">
    <location>
        <begin position="1"/>
        <end position="27"/>
    </location>
</feature>
<feature type="compositionally biased region" description="Basic and acidic residues" evidence="1">
    <location>
        <begin position="1"/>
        <end position="15"/>
    </location>
</feature>
<feature type="compositionally biased region" description="Acidic residues" evidence="1">
    <location>
        <begin position="54"/>
        <end position="66"/>
    </location>
</feature>
<feature type="region of interest" description="Disordered" evidence="1">
    <location>
        <begin position="45"/>
        <end position="66"/>
    </location>
</feature>
<accession>B4SA84</accession>
<reference evidence="2 3" key="1">
    <citation type="submission" date="2008-06" db="EMBL/GenBank/DDBJ databases">
        <title>Complete sequence of Pelodictyon phaeoclathratiforme BU-1.</title>
        <authorList>
            <consortium name="US DOE Joint Genome Institute"/>
            <person name="Lucas S."/>
            <person name="Copeland A."/>
            <person name="Lapidus A."/>
            <person name="Glavina del Rio T."/>
            <person name="Dalin E."/>
            <person name="Tice H."/>
            <person name="Bruce D."/>
            <person name="Goodwin L."/>
            <person name="Pitluck S."/>
            <person name="Schmutz J."/>
            <person name="Larimer F."/>
            <person name="Land M."/>
            <person name="Hauser L."/>
            <person name="Kyrpides N."/>
            <person name="Mikhailova N."/>
            <person name="Liu Z."/>
            <person name="Li T."/>
            <person name="Zhao F."/>
            <person name="Overmann J."/>
            <person name="Bryant D.A."/>
            <person name="Richardson P."/>
        </authorList>
    </citation>
    <scope>NUCLEOTIDE SEQUENCE [LARGE SCALE GENOMIC DNA]</scope>
    <source>
        <strain evidence="3">DSM 5477 / BU-1</strain>
    </source>
</reference>
<keyword evidence="3" id="KW-1185">Reference proteome</keyword>